<evidence type="ECO:0000256" key="5">
    <source>
        <dbReference type="ARBA" id="ARBA00022741"/>
    </source>
</evidence>
<dbReference type="SUPFAM" id="SSF52540">
    <property type="entry name" value="P-loop containing nucleoside triphosphate hydrolases"/>
    <property type="match status" value="1"/>
</dbReference>
<keyword evidence="14" id="KW-1185">Reference proteome</keyword>
<dbReference type="PANTHER" id="PTHR48041:SF139">
    <property type="entry name" value="PROTEIN SCARLET"/>
    <property type="match status" value="1"/>
</dbReference>
<dbReference type="GO" id="GO:0140359">
    <property type="term" value="F:ABC-type transporter activity"/>
    <property type="evidence" value="ECO:0007669"/>
    <property type="project" value="InterPro"/>
</dbReference>
<evidence type="ECO:0000259" key="12">
    <source>
        <dbReference type="PROSITE" id="PS50893"/>
    </source>
</evidence>
<keyword evidence="4 10" id="KW-0812">Transmembrane</keyword>
<gene>
    <name evidence="13" type="ORF">LAUMK136_00205</name>
</gene>
<feature type="compositionally biased region" description="Basic and acidic residues" evidence="9">
    <location>
        <begin position="252"/>
        <end position="266"/>
    </location>
</feature>
<dbReference type="EC" id="3.6.3.-" evidence="13"/>
<feature type="transmembrane region" description="Helical" evidence="10">
    <location>
        <begin position="883"/>
        <end position="905"/>
    </location>
</feature>
<feature type="region of interest" description="Disordered" evidence="9">
    <location>
        <begin position="88"/>
        <end position="269"/>
    </location>
</feature>
<dbReference type="SMART" id="SM00240">
    <property type="entry name" value="FHA"/>
    <property type="match status" value="2"/>
</dbReference>
<dbReference type="InterPro" id="IPR017871">
    <property type="entry name" value="ABC_transporter-like_CS"/>
</dbReference>
<dbReference type="Gene3D" id="2.60.200.20">
    <property type="match status" value="2"/>
</dbReference>
<feature type="transmembrane region" description="Helical" evidence="10">
    <location>
        <begin position="818"/>
        <end position="838"/>
    </location>
</feature>
<protein>
    <submittedName>
        <fullName evidence="13">ABC transporter ATP-binding/permease protein</fullName>
        <ecNumber evidence="13">3.6.3.-</ecNumber>
    </submittedName>
</protein>
<dbReference type="EMBL" id="UPHP01000002">
    <property type="protein sequence ID" value="VBA32140.1"/>
    <property type="molecule type" value="Genomic_DNA"/>
</dbReference>
<feature type="compositionally biased region" description="Low complexity" evidence="9">
    <location>
        <begin position="170"/>
        <end position="186"/>
    </location>
</feature>
<keyword evidence="3" id="KW-0597">Phosphoprotein</keyword>
<evidence type="ECO:0000256" key="7">
    <source>
        <dbReference type="ARBA" id="ARBA00022989"/>
    </source>
</evidence>
<feature type="domain" description="FHA" evidence="11">
    <location>
        <begin position="27"/>
        <end position="78"/>
    </location>
</feature>
<proteinExistence type="predicted"/>
<dbReference type="RefSeq" id="WP_122524847.1">
    <property type="nucleotide sequence ID" value="NZ_UPHP01000002.1"/>
</dbReference>
<dbReference type="InterPro" id="IPR000253">
    <property type="entry name" value="FHA_dom"/>
</dbReference>
<evidence type="ECO:0000256" key="10">
    <source>
        <dbReference type="SAM" id="Phobius"/>
    </source>
</evidence>
<evidence type="ECO:0000256" key="8">
    <source>
        <dbReference type="ARBA" id="ARBA00023136"/>
    </source>
</evidence>
<feature type="transmembrane region" description="Helical" evidence="10">
    <location>
        <begin position="670"/>
        <end position="689"/>
    </location>
</feature>
<feature type="compositionally biased region" description="Low complexity" evidence="9">
    <location>
        <begin position="237"/>
        <end position="248"/>
    </location>
</feature>
<dbReference type="InterPro" id="IPR027417">
    <property type="entry name" value="P-loop_NTPase"/>
</dbReference>
<dbReference type="CDD" id="cd00060">
    <property type="entry name" value="FHA"/>
    <property type="match status" value="1"/>
</dbReference>
<feature type="compositionally biased region" description="Pro residues" evidence="9">
    <location>
        <begin position="126"/>
        <end position="142"/>
    </location>
</feature>
<evidence type="ECO:0000256" key="2">
    <source>
        <dbReference type="ARBA" id="ARBA00022448"/>
    </source>
</evidence>
<evidence type="ECO:0000313" key="14">
    <source>
        <dbReference type="Proteomes" id="UP000273307"/>
    </source>
</evidence>
<dbReference type="Pfam" id="PF00498">
    <property type="entry name" value="FHA"/>
    <property type="match status" value="2"/>
</dbReference>
<organism evidence="13 14">
    <name type="scientific">Mycobacterium attenuatum</name>
    <dbReference type="NCBI Taxonomy" id="2341086"/>
    <lineage>
        <taxon>Bacteria</taxon>
        <taxon>Bacillati</taxon>
        <taxon>Actinomycetota</taxon>
        <taxon>Actinomycetes</taxon>
        <taxon>Mycobacteriales</taxon>
        <taxon>Mycobacteriaceae</taxon>
        <taxon>Mycobacterium</taxon>
    </lineage>
</organism>
<feature type="transmembrane region" description="Helical" evidence="10">
    <location>
        <begin position="786"/>
        <end position="806"/>
    </location>
</feature>
<keyword evidence="8 10" id="KW-0472">Membrane</keyword>
<evidence type="ECO:0000256" key="1">
    <source>
        <dbReference type="ARBA" id="ARBA00004141"/>
    </source>
</evidence>
<feature type="region of interest" description="Disordered" evidence="9">
    <location>
        <begin position="606"/>
        <end position="647"/>
    </location>
</feature>
<dbReference type="Proteomes" id="UP000273307">
    <property type="component" value="Unassembled WGS sequence"/>
</dbReference>
<dbReference type="InterPro" id="IPR013525">
    <property type="entry name" value="ABC2_TM"/>
</dbReference>
<dbReference type="InterPro" id="IPR003593">
    <property type="entry name" value="AAA+_ATPase"/>
</dbReference>
<dbReference type="Pfam" id="PF00005">
    <property type="entry name" value="ABC_tran"/>
    <property type="match status" value="1"/>
</dbReference>
<evidence type="ECO:0000256" key="6">
    <source>
        <dbReference type="ARBA" id="ARBA00022840"/>
    </source>
</evidence>
<dbReference type="GO" id="GO:0005524">
    <property type="term" value="F:ATP binding"/>
    <property type="evidence" value="ECO:0007669"/>
    <property type="project" value="UniProtKB-KW"/>
</dbReference>
<dbReference type="GO" id="GO:0016020">
    <property type="term" value="C:membrane"/>
    <property type="evidence" value="ECO:0007669"/>
    <property type="project" value="UniProtKB-SubCell"/>
</dbReference>
<feature type="compositionally biased region" description="Low complexity" evidence="9">
    <location>
        <begin position="197"/>
        <end position="208"/>
    </location>
</feature>
<dbReference type="AlphaFoldDB" id="A0A498PKF4"/>
<keyword evidence="5" id="KW-0547">Nucleotide-binding</keyword>
<dbReference type="SUPFAM" id="SSF49879">
    <property type="entry name" value="SMAD/FHA domain"/>
    <property type="match status" value="2"/>
</dbReference>
<dbReference type="PROSITE" id="PS50006">
    <property type="entry name" value="FHA_DOMAIN"/>
    <property type="match status" value="2"/>
</dbReference>
<keyword evidence="2" id="KW-0813">Transport</keyword>
<sequence length="913" mass="95172">MRTQALAAPLTVWVGTTMYTFAPGRDVTVGRDIRSDVCLDGPDSTWVSREHLVLRFDGAHWVVIDRSRNGTYLDGVRVSRATIRSGQHITAGDPHRGPRLIFQPGVPTGAAVPGARTGPAALTAPSRPPDPVPNTPNPPPTQAPTLPGFPAVRLHPPSGPPDEPTPFEPASPGEPSSPEPASLSEPAPEPPPPGEPAPADSSPAAEPATVGLEPTAELPERGAATGESAEPDDSRPGESAAGAAASAGPKPPEPKPPEPKPPEPEPLKPGQTLVKRVIAAAQQLVGHRRRALRIGRSASSDIAVHDPLVSRVHAVLRPTDAGWEIRDRGSRSGTYLNADPVSRALLRDGDIVTVGNADFAFTDTTLVHRSASAGGGVEADRLGLVVDGHQLVTDVSFTARPGTLTAVIGPPGAGKSSLIALLSGAARPTSGWVTCDGQDLHTGYASLRSRIAVVPHDDVMHDQLSVEQIVAYAAELRLPGTVAAERRAAVNRVIEEVELGKHRATRAGMLSAGDRKRVSVAIELLTGPSLVLFQEPPGKPDRWLDRQVMTTARRVADAGRVVVVAIQSLTALSRCDQVLLLASGAIAFAGAPGDIEQAVSKARWSQAFPPGGADTAGDAASTEAGGPGGLEAKLTQAPAGSPDRRRGTAGWRQTFMLIRRQVRLIAADRGYLIVMAALPLLLGALSLLVPHGDNRGEAVQILVVLNGGAVVMGVASTIRGLVAERAIFRREHSFGLSVPGYVTAKIIVFGLVATLQTAALTAIVAAGKHQLISAARGTVLPDHPIVELYLALAATAVVSAVVGLALSALAEYRREVPTLFLLAALVALVFAGGIFPLGDRVGLNQISWLVPARWGFAASACTVDLAAVDPAAAADLLWTHSPVWWTSSIGILLALGALWTGVLSWRLRSLSRS</sequence>
<dbReference type="Pfam" id="PF01061">
    <property type="entry name" value="ABC2_membrane"/>
    <property type="match status" value="1"/>
</dbReference>
<feature type="transmembrane region" description="Helical" evidence="10">
    <location>
        <begin position="701"/>
        <end position="722"/>
    </location>
</feature>
<keyword evidence="7 10" id="KW-1133">Transmembrane helix</keyword>
<feature type="domain" description="FHA" evidence="11">
    <location>
        <begin position="292"/>
        <end position="341"/>
    </location>
</feature>
<evidence type="ECO:0000256" key="3">
    <source>
        <dbReference type="ARBA" id="ARBA00022553"/>
    </source>
</evidence>
<feature type="compositionally biased region" description="Pro residues" evidence="9">
    <location>
        <begin position="187"/>
        <end position="196"/>
    </location>
</feature>
<evidence type="ECO:0000259" key="11">
    <source>
        <dbReference type="PROSITE" id="PS50006"/>
    </source>
</evidence>
<reference evidence="13 14" key="1">
    <citation type="submission" date="2018-09" db="EMBL/GenBank/DDBJ databases">
        <authorList>
            <person name="Tagini F."/>
        </authorList>
    </citation>
    <scope>NUCLEOTIDE SEQUENCE [LARGE SCALE GENOMIC DNA]</scope>
    <source>
        <strain evidence="13 14">MK136</strain>
    </source>
</reference>
<dbReference type="InterPro" id="IPR050352">
    <property type="entry name" value="ABCG_transporters"/>
</dbReference>
<dbReference type="OrthoDB" id="3243210at2"/>
<name>A0A498PKF4_9MYCO</name>
<dbReference type="SMART" id="SM00382">
    <property type="entry name" value="AAA"/>
    <property type="match status" value="1"/>
</dbReference>
<dbReference type="InterPro" id="IPR003439">
    <property type="entry name" value="ABC_transporter-like_ATP-bd"/>
</dbReference>
<evidence type="ECO:0000256" key="4">
    <source>
        <dbReference type="ARBA" id="ARBA00022692"/>
    </source>
</evidence>
<dbReference type="Gene3D" id="3.40.50.300">
    <property type="entry name" value="P-loop containing nucleotide triphosphate hydrolases"/>
    <property type="match status" value="1"/>
</dbReference>
<feature type="compositionally biased region" description="Low complexity" evidence="9">
    <location>
        <begin position="611"/>
        <end position="624"/>
    </location>
</feature>
<accession>A0A498PKF4</accession>
<dbReference type="PROSITE" id="PS50893">
    <property type="entry name" value="ABC_TRANSPORTER_2"/>
    <property type="match status" value="1"/>
</dbReference>
<dbReference type="PANTHER" id="PTHR48041">
    <property type="entry name" value="ABC TRANSPORTER G FAMILY MEMBER 28"/>
    <property type="match status" value="1"/>
</dbReference>
<dbReference type="InterPro" id="IPR008984">
    <property type="entry name" value="SMAD_FHA_dom_sf"/>
</dbReference>
<evidence type="ECO:0000313" key="13">
    <source>
        <dbReference type="EMBL" id="VBA32140.1"/>
    </source>
</evidence>
<evidence type="ECO:0000256" key="9">
    <source>
        <dbReference type="SAM" id="MobiDB-lite"/>
    </source>
</evidence>
<feature type="transmembrane region" description="Helical" evidence="10">
    <location>
        <begin position="742"/>
        <end position="766"/>
    </location>
</feature>
<keyword evidence="13" id="KW-0378">Hydrolase</keyword>
<dbReference type="PROSITE" id="PS00211">
    <property type="entry name" value="ABC_TRANSPORTER_1"/>
    <property type="match status" value="1"/>
</dbReference>
<feature type="compositionally biased region" description="Pro residues" evidence="9">
    <location>
        <begin position="157"/>
        <end position="169"/>
    </location>
</feature>
<comment type="subcellular location">
    <subcellularLocation>
        <location evidence="1">Membrane</location>
        <topology evidence="1">Multi-pass membrane protein</topology>
    </subcellularLocation>
</comment>
<feature type="domain" description="ABC transporter" evidence="12">
    <location>
        <begin position="377"/>
        <end position="608"/>
    </location>
</feature>
<dbReference type="GO" id="GO:0016887">
    <property type="term" value="F:ATP hydrolysis activity"/>
    <property type="evidence" value="ECO:0007669"/>
    <property type="project" value="InterPro"/>
</dbReference>
<keyword evidence="6 13" id="KW-0067">ATP-binding</keyword>